<organism evidence="1">
    <name type="scientific">Anguilla anguilla</name>
    <name type="common">European freshwater eel</name>
    <name type="synonym">Muraena anguilla</name>
    <dbReference type="NCBI Taxonomy" id="7936"/>
    <lineage>
        <taxon>Eukaryota</taxon>
        <taxon>Metazoa</taxon>
        <taxon>Chordata</taxon>
        <taxon>Craniata</taxon>
        <taxon>Vertebrata</taxon>
        <taxon>Euteleostomi</taxon>
        <taxon>Actinopterygii</taxon>
        <taxon>Neopterygii</taxon>
        <taxon>Teleostei</taxon>
        <taxon>Anguilliformes</taxon>
        <taxon>Anguillidae</taxon>
        <taxon>Anguilla</taxon>
    </lineage>
</organism>
<dbReference type="AlphaFoldDB" id="A0A0E9WQA1"/>
<reference evidence="1" key="1">
    <citation type="submission" date="2014-11" db="EMBL/GenBank/DDBJ databases">
        <authorList>
            <person name="Amaro Gonzalez C."/>
        </authorList>
    </citation>
    <scope>NUCLEOTIDE SEQUENCE</scope>
</reference>
<protein>
    <submittedName>
        <fullName evidence="1">Uncharacterized protein</fullName>
    </submittedName>
</protein>
<dbReference type="EMBL" id="GBXM01016030">
    <property type="protein sequence ID" value="JAH92547.1"/>
    <property type="molecule type" value="Transcribed_RNA"/>
</dbReference>
<proteinExistence type="predicted"/>
<sequence>MRIGAQMKLFCAEKALSSTATWFFLNNLRQILTHFSSLNKYNRYGSFRGPGTIFVLPLWS</sequence>
<reference evidence="1" key="2">
    <citation type="journal article" date="2015" name="Fish Shellfish Immunol.">
        <title>Early steps in the European eel (Anguilla anguilla)-Vibrio vulnificus interaction in the gills: Role of the RtxA13 toxin.</title>
        <authorList>
            <person name="Callol A."/>
            <person name="Pajuelo D."/>
            <person name="Ebbesson L."/>
            <person name="Teles M."/>
            <person name="MacKenzie S."/>
            <person name="Amaro C."/>
        </authorList>
    </citation>
    <scope>NUCLEOTIDE SEQUENCE</scope>
</reference>
<evidence type="ECO:0000313" key="1">
    <source>
        <dbReference type="EMBL" id="JAH92547.1"/>
    </source>
</evidence>
<name>A0A0E9WQA1_ANGAN</name>
<accession>A0A0E9WQA1</accession>